<dbReference type="GO" id="GO:0046983">
    <property type="term" value="F:protein dimerization activity"/>
    <property type="evidence" value="ECO:0007669"/>
    <property type="project" value="InterPro"/>
</dbReference>
<dbReference type="SMART" id="SM00353">
    <property type="entry name" value="HLH"/>
    <property type="match status" value="1"/>
</dbReference>
<dbReference type="InterPro" id="IPR035965">
    <property type="entry name" value="PAS-like_dom_sf"/>
</dbReference>
<dbReference type="NCBIfam" id="TIGR00229">
    <property type="entry name" value="sensory_box"/>
    <property type="match status" value="1"/>
</dbReference>
<sequence>MYRGDLSSDDDDDDVDDLYHAEKRKRSGDKQDTTRGLDSHLSKSVAPTETDKDDASQTSHEVRGGKRVHSEAPGSVPSRALNALADAAQRGLHDEATVDLESKTDGYIEHGKGKKVSTEKRRREERNQREKERSFRITQQINELKDLLVKSGVMVARGTKSSVLSEAASYIRMLQQQQQQIELHRRQFLRDVNRSTAFGFPATAAVPQMATSSQPQPSGIPGLTLVPLAANVPQQQAAAQQLANLATIATASSVRPPQQAVLSEMPSTATTASSATATTASTGAAGGQIAPPTALANAARDLAISASLAHQREVDHDDYKVVFESCNSPMAIANLGGTFLDCNKLFRQTTGHSKEELASMTIFNLTHRQDLQIAFDSLTKMITSPLVALGLAPGNVDESSDTFTLMGTMPGSSNKGLRIDAVKNDQGTLRCLCITLIDMAVTGL</sequence>
<dbReference type="AlphaFoldDB" id="A0A7S1UM68"/>
<feature type="domain" description="BHLH" evidence="3">
    <location>
        <begin position="121"/>
        <end position="174"/>
    </location>
</feature>
<dbReference type="InterPro" id="IPR036638">
    <property type="entry name" value="HLH_DNA-bd_sf"/>
</dbReference>
<dbReference type="Gene3D" id="4.10.280.10">
    <property type="entry name" value="Helix-loop-helix DNA-binding domain"/>
    <property type="match status" value="1"/>
</dbReference>
<dbReference type="InterPro" id="IPR000014">
    <property type="entry name" value="PAS"/>
</dbReference>
<evidence type="ECO:0000259" key="3">
    <source>
        <dbReference type="PROSITE" id="PS50888"/>
    </source>
</evidence>
<name>A0A7S1UM68_9STRA</name>
<feature type="region of interest" description="Disordered" evidence="1">
    <location>
        <begin position="1"/>
        <end position="77"/>
    </location>
</feature>
<evidence type="ECO:0008006" key="5">
    <source>
        <dbReference type="Google" id="ProtNLM"/>
    </source>
</evidence>
<evidence type="ECO:0000259" key="2">
    <source>
        <dbReference type="PROSITE" id="PS50112"/>
    </source>
</evidence>
<dbReference type="PROSITE" id="PS50112">
    <property type="entry name" value="PAS"/>
    <property type="match status" value="1"/>
</dbReference>
<gene>
    <name evidence="4" type="ORF">GOCE00092_LOCUS1086</name>
</gene>
<dbReference type="CDD" id="cd00130">
    <property type="entry name" value="PAS"/>
    <property type="match status" value="1"/>
</dbReference>
<reference evidence="4" key="1">
    <citation type="submission" date="2021-01" db="EMBL/GenBank/DDBJ databases">
        <authorList>
            <person name="Corre E."/>
            <person name="Pelletier E."/>
            <person name="Niang G."/>
            <person name="Scheremetjew M."/>
            <person name="Finn R."/>
            <person name="Kale V."/>
            <person name="Holt S."/>
            <person name="Cochrane G."/>
            <person name="Meng A."/>
            <person name="Brown T."/>
            <person name="Cohen L."/>
        </authorList>
    </citation>
    <scope>NUCLEOTIDE SEQUENCE</scope>
    <source>
        <strain evidence="4">CCMP 410</strain>
    </source>
</reference>
<feature type="region of interest" description="Disordered" evidence="1">
    <location>
        <begin position="95"/>
        <end position="133"/>
    </location>
</feature>
<feature type="compositionally biased region" description="Basic and acidic residues" evidence="1">
    <location>
        <begin position="49"/>
        <end position="70"/>
    </location>
</feature>
<feature type="domain" description="PAS" evidence="2">
    <location>
        <begin position="315"/>
        <end position="385"/>
    </location>
</feature>
<proteinExistence type="predicted"/>
<organism evidence="4">
    <name type="scientific">Grammatophora oceanica</name>
    <dbReference type="NCBI Taxonomy" id="210454"/>
    <lineage>
        <taxon>Eukaryota</taxon>
        <taxon>Sar</taxon>
        <taxon>Stramenopiles</taxon>
        <taxon>Ochrophyta</taxon>
        <taxon>Bacillariophyta</taxon>
        <taxon>Fragilariophyceae</taxon>
        <taxon>Fragilariophycidae</taxon>
        <taxon>Rhabdonematales</taxon>
        <taxon>Grammatophoraceae</taxon>
        <taxon>Grammatophora</taxon>
    </lineage>
</organism>
<dbReference type="SUPFAM" id="SSF55785">
    <property type="entry name" value="PYP-like sensor domain (PAS domain)"/>
    <property type="match status" value="1"/>
</dbReference>
<dbReference type="InterPro" id="IPR011598">
    <property type="entry name" value="bHLH_dom"/>
</dbReference>
<evidence type="ECO:0000256" key="1">
    <source>
        <dbReference type="SAM" id="MobiDB-lite"/>
    </source>
</evidence>
<dbReference type="SUPFAM" id="SSF47459">
    <property type="entry name" value="HLH, helix-loop-helix DNA-binding domain"/>
    <property type="match status" value="1"/>
</dbReference>
<dbReference type="Pfam" id="PF00010">
    <property type="entry name" value="HLH"/>
    <property type="match status" value="1"/>
</dbReference>
<dbReference type="SMART" id="SM00091">
    <property type="entry name" value="PAS"/>
    <property type="match status" value="1"/>
</dbReference>
<feature type="compositionally biased region" description="Basic and acidic residues" evidence="1">
    <location>
        <begin position="28"/>
        <end position="41"/>
    </location>
</feature>
<dbReference type="Gene3D" id="3.30.450.20">
    <property type="entry name" value="PAS domain"/>
    <property type="match status" value="1"/>
</dbReference>
<dbReference type="Pfam" id="PF13188">
    <property type="entry name" value="PAS_8"/>
    <property type="match status" value="1"/>
</dbReference>
<evidence type="ECO:0000313" key="4">
    <source>
        <dbReference type="EMBL" id="CAD9272179.1"/>
    </source>
</evidence>
<dbReference type="PROSITE" id="PS50888">
    <property type="entry name" value="BHLH"/>
    <property type="match status" value="1"/>
</dbReference>
<dbReference type="EMBL" id="HBGK01002006">
    <property type="protein sequence ID" value="CAD9272179.1"/>
    <property type="molecule type" value="Transcribed_RNA"/>
</dbReference>
<accession>A0A7S1UM68</accession>
<feature type="compositionally biased region" description="Acidic residues" evidence="1">
    <location>
        <begin position="7"/>
        <end position="16"/>
    </location>
</feature>
<protein>
    <recommendedName>
        <fullName evidence="5">BHLH domain-containing protein</fullName>
    </recommendedName>
</protein>